<keyword evidence="2" id="KW-1185">Reference proteome</keyword>
<proteinExistence type="predicted"/>
<sequence length="85" mass="9771">MINGRRYLTEEEENSIIVSTLKTVISNDTSPSTVIPLFEHPMEVCHVCNIEGWLGCNYLGPNAVAPPKRKRKRKYRGVRQRQWGT</sequence>
<reference evidence="1" key="1">
    <citation type="submission" date="2023-03" db="EMBL/GenBank/DDBJ databases">
        <title>Chromosome-scale reference genome and RAD-based genetic map of yellow starthistle (Centaurea solstitialis) reveal putative structural variation and QTLs associated with invader traits.</title>
        <authorList>
            <person name="Reatini B."/>
            <person name="Cang F.A."/>
            <person name="Jiang Q."/>
            <person name="Mckibben M.T.W."/>
            <person name="Barker M.S."/>
            <person name="Rieseberg L.H."/>
            <person name="Dlugosch K.M."/>
        </authorList>
    </citation>
    <scope>NUCLEOTIDE SEQUENCE</scope>
    <source>
        <strain evidence="1">CAN-66</strain>
        <tissue evidence="1">Leaf</tissue>
    </source>
</reference>
<protein>
    <submittedName>
        <fullName evidence="1">Uncharacterized protein</fullName>
    </submittedName>
</protein>
<dbReference type="EMBL" id="JARYMX010000002">
    <property type="protein sequence ID" value="KAJ9562307.1"/>
    <property type="molecule type" value="Genomic_DNA"/>
</dbReference>
<organism evidence="1 2">
    <name type="scientific">Centaurea solstitialis</name>
    <name type="common">yellow star-thistle</name>
    <dbReference type="NCBI Taxonomy" id="347529"/>
    <lineage>
        <taxon>Eukaryota</taxon>
        <taxon>Viridiplantae</taxon>
        <taxon>Streptophyta</taxon>
        <taxon>Embryophyta</taxon>
        <taxon>Tracheophyta</taxon>
        <taxon>Spermatophyta</taxon>
        <taxon>Magnoliopsida</taxon>
        <taxon>eudicotyledons</taxon>
        <taxon>Gunneridae</taxon>
        <taxon>Pentapetalae</taxon>
        <taxon>asterids</taxon>
        <taxon>campanulids</taxon>
        <taxon>Asterales</taxon>
        <taxon>Asteraceae</taxon>
        <taxon>Carduoideae</taxon>
        <taxon>Cardueae</taxon>
        <taxon>Centaureinae</taxon>
        <taxon>Centaurea</taxon>
    </lineage>
</organism>
<accession>A0AA38WIL5</accession>
<evidence type="ECO:0000313" key="2">
    <source>
        <dbReference type="Proteomes" id="UP001172457"/>
    </source>
</evidence>
<comment type="caution">
    <text evidence="1">The sequence shown here is derived from an EMBL/GenBank/DDBJ whole genome shotgun (WGS) entry which is preliminary data.</text>
</comment>
<name>A0AA38WIL5_9ASTR</name>
<gene>
    <name evidence="1" type="ORF">OSB04_007467</name>
</gene>
<dbReference type="Proteomes" id="UP001172457">
    <property type="component" value="Chromosome 2"/>
</dbReference>
<dbReference type="AlphaFoldDB" id="A0AA38WIL5"/>
<evidence type="ECO:0000313" key="1">
    <source>
        <dbReference type="EMBL" id="KAJ9562307.1"/>
    </source>
</evidence>